<evidence type="ECO:0000313" key="3">
    <source>
        <dbReference type="WBParaSite" id="ASIM_0000656601-mRNA-1"/>
    </source>
</evidence>
<reference evidence="3" key="1">
    <citation type="submission" date="2017-02" db="UniProtKB">
        <authorList>
            <consortium name="WormBaseParasite"/>
        </authorList>
    </citation>
    <scope>IDENTIFICATION</scope>
</reference>
<name>A0A0M3JG11_ANISI</name>
<organism evidence="3">
    <name type="scientific">Anisakis simplex</name>
    <name type="common">Herring worm</name>
    <dbReference type="NCBI Taxonomy" id="6269"/>
    <lineage>
        <taxon>Eukaryota</taxon>
        <taxon>Metazoa</taxon>
        <taxon>Ecdysozoa</taxon>
        <taxon>Nematoda</taxon>
        <taxon>Chromadorea</taxon>
        <taxon>Rhabditida</taxon>
        <taxon>Spirurina</taxon>
        <taxon>Ascaridomorpha</taxon>
        <taxon>Ascaridoidea</taxon>
        <taxon>Anisakidae</taxon>
        <taxon>Anisakis</taxon>
        <taxon>Anisakis simplex complex</taxon>
    </lineage>
</organism>
<keyword evidence="1" id="KW-0175">Coiled coil</keyword>
<evidence type="ECO:0000256" key="1">
    <source>
        <dbReference type="SAM" id="Coils"/>
    </source>
</evidence>
<feature type="compositionally biased region" description="Pro residues" evidence="2">
    <location>
        <begin position="55"/>
        <end position="72"/>
    </location>
</feature>
<feature type="coiled-coil region" evidence="1">
    <location>
        <begin position="14"/>
        <end position="41"/>
    </location>
</feature>
<protein>
    <submittedName>
        <fullName evidence="3">CCDC92 domain-containing protein</fullName>
    </submittedName>
</protein>
<feature type="compositionally biased region" description="Polar residues" evidence="2">
    <location>
        <begin position="100"/>
        <end position="120"/>
    </location>
</feature>
<dbReference type="WBParaSite" id="ASIM_0000656601-mRNA-1">
    <property type="protein sequence ID" value="ASIM_0000656601-mRNA-1"/>
    <property type="gene ID" value="ASIM_0000656601"/>
</dbReference>
<proteinExistence type="predicted"/>
<sequence length="120" mass="13383">LEKNGRDLENQKQLIVLRKRIAELETENNELREKLVIALRNNSNNSTDKSCSSPPAIPQAPLPPTSPIPLTPPVNFQTNTQKLPILEPPPVKPSSRRHNQMSSHSPSLMKQINDNAPNVI</sequence>
<dbReference type="AlphaFoldDB" id="A0A0M3JG11"/>
<feature type="compositionally biased region" description="Polar residues" evidence="2">
    <location>
        <begin position="43"/>
        <end position="52"/>
    </location>
</feature>
<accession>A0A0M3JG11</accession>
<evidence type="ECO:0000256" key="2">
    <source>
        <dbReference type="SAM" id="MobiDB-lite"/>
    </source>
</evidence>
<feature type="region of interest" description="Disordered" evidence="2">
    <location>
        <begin position="43"/>
        <end position="120"/>
    </location>
</feature>